<reference evidence="1 2" key="1">
    <citation type="submission" date="2017-11" db="EMBL/GenBank/DDBJ databases">
        <title>De-novo sequencing of pomegranate (Punica granatum L.) genome.</title>
        <authorList>
            <person name="Akparov Z."/>
            <person name="Amiraslanov A."/>
            <person name="Hajiyeva S."/>
            <person name="Abbasov M."/>
            <person name="Kaur K."/>
            <person name="Hamwieh A."/>
            <person name="Solovyev V."/>
            <person name="Salamov A."/>
            <person name="Braich B."/>
            <person name="Kosarev P."/>
            <person name="Mahmoud A."/>
            <person name="Hajiyev E."/>
            <person name="Babayeva S."/>
            <person name="Izzatullayeva V."/>
            <person name="Mammadov A."/>
            <person name="Mammadov A."/>
            <person name="Sharifova S."/>
            <person name="Ojaghi J."/>
            <person name="Eynullazada K."/>
            <person name="Bayramov B."/>
            <person name="Abdulazimova A."/>
            <person name="Shahmuradov I."/>
        </authorList>
    </citation>
    <scope>NUCLEOTIDE SEQUENCE [LARGE SCALE GENOMIC DNA]</scope>
    <source>
        <strain evidence="2">cv. AG2017</strain>
        <tissue evidence="1">Leaf</tissue>
    </source>
</reference>
<accession>A0A2I0KWP0</accession>
<protein>
    <submittedName>
        <fullName evidence="1">Uncharacterized protein</fullName>
    </submittedName>
</protein>
<dbReference type="Proteomes" id="UP000233551">
    <property type="component" value="Unassembled WGS sequence"/>
</dbReference>
<comment type="caution">
    <text evidence="1">The sequence shown here is derived from an EMBL/GenBank/DDBJ whole genome shotgun (WGS) entry which is preliminary data.</text>
</comment>
<dbReference type="AlphaFoldDB" id="A0A2I0KWP0"/>
<gene>
    <name evidence="1" type="ORF">CRG98_006736</name>
</gene>
<sequence length="248" mass="27690">MVANNPLLITKPQATTVLLTNSHRLTPVPHRSSPPLLKEILRLKESCWRASSPLPETRDWVRTTLHQYKQMDLKYALGSPQGSQISSVEREWPQAQFECKESPEKFHKDERNKGGKRLEGLSLCEGDSTVPLKVEMIVEELNKLIENQIAENEKKKKQGIVLFNMDDKSSLAKFFRDGGYDRSSPGDLLPRNEGAMIRKGIHTKGIGPMSISITAKMTLKKTTVKQEIPEGNAPPMGVIHVISGGEAL</sequence>
<organism evidence="1 2">
    <name type="scientific">Punica granatum</name>
    <name type="common">Pomegranate</name>
    <dbReference type="NCBI Taxonomy" id="22663"/>
    <lineage>
        <taxon>Eukaryota</taxon>
        <taxon>Viridiplantae</taxon>
        <taxon>Streptophyta</taxon>
        <taxon>Embryophyta</taxon>
        <taxon>Tracheophyta</taxon>
        <taxon>Spermatophyta</taxon>
        <taxon>Magnoliopsida</taxon>
        <taxon>eudicotyledons</taxon>
        <taxon>Gunneridae</taxon>
        <taxon>Pentapetalae</taxon>
        <taxon>rosids</taxon>
        <taxon>malvids</taxon>
        <taxon>Myrtales</taxon>
        <taxon>Lythraceae</taxon>
        <taxon>Punica</taxon>
    </lineage>
</organism>
<name>A0A2I0KWP0_PUNGR</name>
<keyword evidence="2" id="KW-1185">Reference proteome</keyword>
<proteinExistence type="predicted"/>
<dbReference type="EMBL" id="PGOL01000306">
    <property type="protein sequence ID" value="PKI72868.1"/>
    <property type="molecule type" value="Genomic_DNA"/>
</dbReference>
<evidence type="ECO:0000313" key="1">
    <source>
        <dbReference type="EMBL" id="PKI72868.1"/>
    </source>
</evidence>
<evidence type="ECO:0000313" key="2">
    <source>
        <dbReference type="Proteomes" id="UP000233551"/>
    </source>
</evidence>